<keyword evidence="6 8" id="KW-0472">Membrane</keyword>
<comment type="caution">
    <text evidence="9">The sequence shown here is derived from an EMBL/GenBank/DDBJ whole genome shotgun (WGS) entry which is preliminary data.</text>
</comment>
<dbReference type="STRING" id="1399860.A0A2C5XGH6"/>
<keyword evidence="4 8" id="KW-0812">Transmembrane</keyword>
<dbReference type="Gene3D" id="1.20.1250.20">
    <property type="entry name" value="MFS general substrate transporter like domains"/>
    <property type="match status" value="1"/>
</dbReference>
<keyword evidence="10" id="KW-1185">Reference proteome</keyword>
<feature type="transmembrane region" description="Helical" evidence="8">
    <location>
        <begin position="1030"/>
        <end position="1052"/>
    </location>
</feature>
<evidence type="ECO:0000256" key="3">
    <source>
        <dbReference type="ARBA" id="ARBA00022475"/>
    </source>
</evidence>
<feature type="region of interest" description="Disordered" evidence="7">
    <location>
        <begin position="124"/>
        <end position="156"/>
    </location>
</feature>
<evidence type="ECO:0000256" key="6">
    <source>
        <dbReference type="ARBA" id="ARBA00023136"/>
    </source>
</evidence>
<feature type="region of interest" description="Disordered" evidence="7">
    <location>
        <begin position="630"/>
        <end position="667"/>
    </location>
</feature>
<keyword evidence="3" id="KW-1003">Cell membrane</keyword>
<feature type="transmembrane region" description="Helical" evidence="8">
    <location>
        <begin position="1215"/>
        <end position="1235"/>
    </location>
</feature>
<protein>
    <submittedName>
        <fullName evidence="9">Uncharacterized protein</fullName>
    </submittedName>
</protein>
<evidence type="ECO:0000256" key="7">
    <source>
        <dbReference type="SAM" id="MobiDB-lite"/>
    </source>
</evidence>
<dbReference type="CDD" id="cd06174">
    <property type="entry name" value="MFS"/>
    <property type="match status" value="1"/>
</dbReference>
<feature type="transmembrane region" description="Helical" evidence="8">
    <location>
        <begin position="1064"/>
        <end position="1085"/>
    </location>
</feature>
<evidence type="ECO:0000256" key="8">
    <source>
        <dbReference type="SAM" id="Phobius"/>
    </source>
</evidence>
<feature type="compositionally biased region" description="Basic and acidic residues" evidence="7">
    <location>
        <begin position="786"/>
        <end position="795"/>
    </location>
</feature>
<evidence type="ECO:0000256" key="2">
    <source>
        <dbReference type="ARBA" id="ARBA00022448"/>
    </source>
</evidence>
<feature type="compositionally biased region" description="Basic and acidic residues" evidence="7">
    <location>
        <begin position="696"/>
        <end position="716"/>
    </location>
</feature>
<feature type="transmembrane region" description="Helical" evidence="8">
    <location>
        <begin position="1381"/>
        <end position="1401"/>
    </location>
</feature>
<keyword evidence="2" id="KW-0813">Transport</keyword>
<feature type="compositionally biased region" description="Basic and acidic residues" evidence="7">
    <location>
        <begin position="768"/>
        <end position="778"/>
    </location>
</feature>
<feature type="region of interest" description="Disordered" evidence="7">
    <location>
        <begin position="372"/>
        <end position="394"/>
    </location>
</feature>
<evidence type="ECO:0000256" key="4">
    <source>
        <dbReference type="ARBA" id="ARBA00022692"/>
    </source>
</evidence>
<dbReference type="GO" id="GO:0022857">
    <property type="term" value="F:transmembrane transporter activity"/>
    <property type="evidence" value="ECO:0007669"/>
    <property type="project" value="TreeGrafter"/>
</dbReference>
<feature type="transmembrane region" description="Helical" evidence="8">
    <location>
        <begin position="1333"/>
        <end position="1350"/>
    </location>
</feature>
<name>A0A2C5XGH6_9HYPO</name>
<feature type="region of interest" description="Disordered" evidence="7">
    <location>
        <begin position="766"/>
        <end position="819"/>
    </location>
</feature>
<organism evidence="9 10">
    <name type="scientific">Ophiocordyceps australis</name>
    <dbReference type="NCBI Taxonomy" id="1399860"/>
    <lineage>
        <taxon>Eukaryota</taxon>
        <taxon>Fungi</taxon>
        <taxon>Dikarya</taxon>
        <taxon>Ascomycota</taxon>
        <taxon>Pezizomycotina</taxon>
        <taxon>Sordariomycetes</taxon>
        <taxon>Hypocreomycetidae</taxon>
        <taxon>Hypocreales</taxon>
        <taxon>Ophiocordycipitaceae</taxon>
        <taxon>Ophiocordyceps</taxon>
    </lineage>
</organism>
<feature type="region of interest" description="Disordered" evidence="7">
    <location>
        <begin position="1"/>
        <end position="57"/>
    </location>
</feature>
<feature type="region of interest" description="Disordered" evidence="7">
    <location>
        <begin position="895"/>
        <end position="932"/>
    </location>
</feature>
<evidence type="ECO:0000313" key="9">
    <source>
        <dbReference type="EMBL" id="PHH61758.1"/>
    </source>
</evidence>
<feature type="region of interest" description="Disordered" evidence="7">
    <location>
        <begin position="965"/>
        <end position="987"/>
    </location>
</feature>
<accession>A0A2C5XGH6</accession>
<feature type="compositionally biased region" description="Basic and acidic residues" evidence="7">
    <location>
        <begin position="644"/>
        <end position="661"/>
    </location>
</feature>
<dbReference type="InterPro" id="IPR036259">
    <property type="entry name" value="MFS_trans_sf"/>
</dbReference>
<proteinExistence type="predicted"/>
<feature type="transmembrane region" description="Helical" evidence="8">
    <location>
        <begin position="1300"/>
        <end position="1321"/>
    </location>
</feature>
<comment type="subcellular location">
    <subcellularLocation>
        <location evidence="1">Cell membrane</location>
        <topology evidence="1">Multi-pass membrane protein</topology>
    </subcellularLocation>
</comment>
<evidence type="ECO:0000256" key="1">
    <source>
        <dbReference type="ARBA" id="ARBA00004651"/>
    </source>
</evidence>
<feature type="transmembrane region" description="Helical" evidence="8">
    <location>
        <begin position="1185"/>
        <end position="1209"/>
    </location>
</feature>
<dbReference type="Proteomes" id="UP000226192">
    <property type="component" value="Unassembled WGS sequence"/>
</dbReference>
<evidence type="ECO:0000256" key="5">
    <source>
        <dbReference type="ARBA" id="ARBA00022989"/>
    </source>
</evidence>
<dbReference type="PANTHER" id="PTHR23502">
    <property type="entry name" value="MAJOR FACILITATOR SUPERFAMILY"/>
    <property type="match status" value="1"/>
</dbReference>
<feature type="region of interest" description="Disordered" evidence="7">
    <location>
        <begin position="861"/>
        <end position="880"/>
    </location>
</feature>
<evidence type="ECO:0000313" key="10">
    <source>
        <dbReference type="Proteomes" id="UP000226192"/>
    </source>
</evidence>
<dbReference type="SUPFAM" id="SSF103473">
    <property type="entry name" value="MFS general substrate transporter"/>
    <property type="match status" value="1"/>
</dbReference>
<dbReference type="OrthoDB" id="10250282at2759"/>
<gene>
    <name evidence="9" type="ORF">CDD81_8005</name>
</gene>
<sequence length="1713" mass="188002">MDAGDFDETPAPSCRPSLMGLRNDDDGGSSPPARAGGVRHHLLKTSTSGPTIVDKEFPAPPILSPSLVASDAVALAQSPADELENKFPFLPLGQLSTVPNSPYPRMEQQDNAAPPSVALMERTSPFIPPASGGKHTRSLRHGQDGSAHSMVPSRDSSLRVLTPQDEAHVTITDPNRTIDNASVTLSCIGLSPAASDNDCYSRTSKVGPAFEEDYGQHSIIFDRYSGKNCRAFSKKVGPFDAHFEHEADLKPDQAHFLSGSSTAVSWTDLRDGLHRDSQVWNSEANSDVIITTLSRAFQRYTPKVGPFVDGQVMSSAEQCKAPSPRKPTGQQYLTKDQIMDTRPPVVIPHGPKLSPPYARYISKVGPYVESDMETDDMREHDSPSHSGSLTPTHEFLPVPGAKVRPFVDHGGISHLRTAHHHLPKVQAFSHSTPPSALPRDIALSQCQRCNGPRGAETHAAEQPVLAHDAASRRDGVARDDYFSPKLQGKHSLSLDPEYRVCSGAEHTLNACSDQWAAWRQEQIEGSQHSSRTSTLHSFVQDSEAHGSASGQQVRVEEAVPIMAKQDGRRDKSHVSGRLQTARGTSDYIHAPVPVSKVRPHFQEYSYNERASSTNESHGAVSKVQAAALEATQSGGEDDGQDCSKWQRQDRLEQPTEQESRASGRSHSLGSILDYKRTAQWLRGILKHREVRTVRFTEGPGRYKQDQPQVDEDRRNSESVVPSRRYTVAGPASSNKPESDFDGHEFRQAVGQLEHLLNEAFAIASQAIDRPRVPSETRGKPPSLGPDSRHGSVAEAEHEDEGSHDELTPPGAPQGSDDRHGAELWEVDSTRPPIYRHAATYSGAARRPRLCEIIKNYSNEGSEFRRASSVDEDEQTGSETQDGKIKVVCYVPRRKSSRGTAKLDKTTLETRDKDGQGKASQAAARHGDEVQGVKEVRMELSPELRSHYEHSRARPMRSIEPHAMASDGDEAIGEGDLPDHDIAGRPLHTNHGISLRRRSHISLQGAGGFNLSKSRKRQPTARDWSPVRKRFVASVACISTALVGVILGIYAGIVPSVQYYLIDQSHFTVHGNTGCFLGLALPTLFLWPLPLLHGRKPYILSSLVLAMPLLFPQALAVYSQRLTKTVSWRGMLLASRTVMGMSLGFASMNFHSTLMDLFGASLMSVNPHQEVVDHYDARRHGGGMGVWLGIWTWCWIGSLAVGFLVGATIIDNCPPAWGFYVSIMLIAVVLFLNVVCPEVRRSAFRRSVAEVRTGSDVSRRLARGEIMMHRVKTGPRWWGQEVYHGVALSLEMVSQPGFATLALYSAWIYAQVVLIIVLLGSLTSRFYRLRSPQVGLLVGAMALGALLAIPFQKANVFSRSRQKQMNTNLATLNRKVAWSSHLVRRTIFTLLLPLVGICYAAVSSGPPMHVSVPTIFSTAVGFLSCLAIAECNGLVMETFDCSDLSPGMTGRQRSGDGKSPKRTNYSSFPRVSAGFAAIHGLAFVLAAGATALGGLVTRTLGQQVSTGVVAAILFILTVMLLLILARFTEAQIVPRCKSEEMDRVVEARRRSTVRRASMPNSHEAVMEEERAWQPVMMGNPTGKKRRMNVLELGKLSRWQEIRRRNKLIDSGIHANRAVFDRGMEALQDYVGNFEHTGAQNLTAKSKAGRKTPRRPRRVQSGAVRADECVELEVLDLDEGGLRARRNMDTGCVMSQTMTEESNDGAARFGRRGEH</sequence>
<feature type="transmembrane region" description="Helical" evidence="8">
    <location>
        <begin position="1503"/>
        <end position="1524"/>
    </location>
</feature>
<dbReference type="PANTHER" id="PTHR23502:SF186">
    <property type="entry name" value="MAJOR FACILITATOR SUPERFAMILY (MFS) PROFILE DOMAIN-CONTAINING PROTEIN"/>
    <property type="match status" value="1"/>
</dbReference>
<reference evidence="9 10" key="1">
    <citation type="submission" date="2017-06" db="EMBL/GenBank/DDBJ databases">
        <title>Ant-infecting Ophiocordyceps genomes reveal a high diversity of potential behavioral manipulation genes and a possible major role for enterotoxins.</title>
        <authorList>
            <person name="De Bekker C."/>
            <person name="Evans H.C."/>
            <person name="Brachmann A."/>
            <person name="Hughes D.P."/>
        </authorList>
    </citation>
    <scope>NUCLEOTIDE SEQUENCE [LARGE SCALE GENOMIC DNA]</scope>
    <source>
        <strain evidence="9 10">Map64</strain>
    </source>
</reference>
<feature type="compositionally biased region" description="Basic and acidic residues" evidence="7">
    <location>
        <begin position="900"/>
        <end position="915"/>
    </location>
</feature>
<feature type="transmembrane region" description="Helical" evidence="8">
    <location>
        <begin position="1097"/>
        <end position="1117"/>
    </location>
</feature>
<feature type="region of interest" description="Disordered" evidence="7">
    <location>
        <begin position="696"/>
        <end position="741"/>
    </location>
</feature>
<keyword evidence="5 8" id="KW-1133">Transmembrane helix</keyword>
<feature type="region of interest" description="Disordered" evidence="7">
    <location>
        <begin position="522"/>
        <end position="584"/>
    </location>
</feature>
<dbReference type="GO" id="GO:0005886">
    <property type="term" value="C:plasma membrane"/>
    <property type="evidence" value="ECO:0007669"/>
    <property type="project" value="UniProtKB-SubCell"/>
</dbReference>
<dbReference type="EMBL" id="NJET01000093">
    <property type="protein sequence ID" value="PHH61758.1"/>
    <property type="molecule type" value="Genomic_DNA"/>
</dbReference>
<feature type="transmembrane region" description="Helical" evidence="8">
    <location>
        <begin position="1407"/>
        <end position="1428"/>
    </location>
</feature>
<feature type="transmembrane region" description="Helical" evidence="8">
    <location>
        <begin position="1470"/>
        <end position="1491"/>
    </location>
</feature>
<feature type="compositionally biased region" description="Polar residues" evidence="7">
    <location>
        <begin position="523"/>
        <end position="540"/>
    </location>
</feature>